<dbReference type="HOGENOM" id="CLU_1810796_0_0_1"/>
<evidence type="ECO:0000256" key="1">
    <source>
        <dbReference type="SAM" id="MobiDB-lite"/>
    </source>
</evidence>
<evidence type="ECO:0000313" key="2">
    <source>
        <dbReference type="EMBL" id="KIN94272.1"/>
    </source>
</evidence>
<protein>
    <submittedName>
        <fullName evidence="2">Uncharacterized protein</fullName>
    </submittedName>
</protein>
<evidence type="ECO:0000313" key="3">
    <source>
        <dbReference type="Proteomes" id="UP000054217"/>
    </source>
</evidence>
<feature type="region of interest" description="Disordered" evidence="1">
    <location>
        <begin position="1"/>
        <end position="50"/>
    </location>
</feature>
<gene>
    <name evidence="2" type="ORF">M404DRAFT_11314</name>
</gene>
<keyword evidence="3" id="KW-1185">Reference proteome</keyword>
<feature type="compositionally biased region" description="Polar residues" evidence="1">
    <location>
        <begin position="16"/>
        <end position="29"/>
    </location>
</feature>
<reference evidence="2 3" key="1">
    <citation type="submission" date="2014-04" db="EMBL/GenBank/DDBJ databases">
        <authorList>
            <consortium name="DOE Joint Genome Institute"/>
            <person name="Kuo A."/>
            <person name="Kohler A."/>
            <person name="Costa M.D."/>
            <person name="Nagy L.G."/>
            <person name="Floudas D."/>
            <person name="Copeland A."/>
            <person name="Barry K.W."/>
            <person name="Cichocki N."/>
            <person name="Veneault-Fourrey C."/>
            <person name="LaButti K."/>
            <person name="Lindquist E.A."/>
            <person name="Lipzen A."/>
            <person name="Lundell T."/>
            <person name="Morin E."/>
            <person name="Murat C."/>
            <person name="Sun H."/>
            <person name="Tunlid A."/>
            <person name="Henrissat B."/>
            <person name="Grigoriev I.V."/>
            <person name="Hibbett D.S."/>
            <person name="Martin F."/>
            <person name="Nordberg H.P."/>
            <person name="Cantor M.N."/>
            <person name="Hua S.X."/>
        </authorList>
    </citation>
    <scope>NUCLEOTIDE SEQUENCE [LARGE SCALE GENOMIC DNA]</scope>
    <source>
        <strain evidence="2 3">Marx 270</strain>
    </source>
</reference>
<proteinExistence type="predicted"/>
<sequence length="143" mass="15522">RNQMDWDKEADMTHAASDSGTPAATTNEPNALLSVDGTSLFPDQSQSPDVVEKPNVLLAPNDIPSIHYATPMRTPGGLTDDDDRLICCALNLLEGEREKALNLLHKTPSRSTLMRLKKAMLVFLCSLKLPIPSVSGKPPSVEE</sequence>
<accession>A0A0C3IB29</accession>
<dbReference type="InParanoid" id="A0A0C3IB29"/>
<dbReference type="EMBL" id="KN832106">
    <property type="protein sequence ID" value="KIN94272.1"/>
    <property type="molecule type" value="Genomic_DNA"/>
</dbReference>
<name>A0A0C3IB29_PISTI</name>
<dbReference type="Proteomes" id="UP000054217">
    <property type="component" value="Unassembled WGS sequence"/>
</dbReference>
<feature type="compositionally biased region" description="Basic and acidic residues" evidence="1">
    <location>
        <begin position="1"/>
        <end position="12"/>
    </location>
</feature>
<feature type="non-terminal residue" evidence="2">
    <location>
        <position position="1"/>
    </location>
</feature>
<reference evidence="3" key="2">
    <citation type="submission" date="2015-01" db="EMBL/GenBank/DDBJ databases">
        <title>Evolutionary Origins and Diversification of the Mycorrhizal Mutualists.</title>
        <authorList>
            <consortium name="DOE Joint Genome Institute"/>
            <consortium name="Mycorrhizal Genomics Consortium"/>
            <person name="Kohler A."/>
            <person name="Kuo A."/>
            <person name="Nagy L.G."/>
            <person name="Floudas D."/>
            <person name="Copeland A."/>
            <person name="Barry K.W."/>
            <person name="Cichocki N."/>
            <person name="Veneault-Fourrey C."/>
            <person name="LaButti K."/>
            <person name="Lindquist E.A."/>
            <person name="Lipzen A."/>
            <person name="Lundell T."/>
            <person name="Morin E."/>
            <person name="Murat C."/>
            <person name="Riley R."/>
            <person name="Ohm R."/>
            <person name="Sun H."/>
            <person name="Tunlid A."/>
            <person name="Henrissat B."/>
            <person name="Grigoriev I.V."/>
            <person name="Hibbett D.S."/>
            <person name="Martin F."/>
        </authorList>
    </citation>
    <scope>NUCLEOTIDE SEQUENCE [LARGE SCALE GENOMIC DNA]</scope>
    <source>
        <strain evidence="3">Marx 270</strain>
    </source>
</reference>
<dbReference type="AlphaFoldDB" id="A0A0C3IB29"/>
<organism evidence="2 3">
    <name type="scientific">Pisolithus tinctorius Marx 270</name>
    <dbReference type="NCBI Taxonomy" id="870435"/>
    <lineage>
        <taxon>Eukaryota</taxon>
        <taxon>Fungi</taxon>
        <taxon>Dikarya</taxon>
        <taxon>Basidiomycota</taxon>
        <taxon>Agaricomycotina</taxon>
        <taxon>Agaricomycetes</taxon>
        <taxon>Agaricomycetidae</taxon>
        <taxon>Boletales</taxon>
        <taxon>Sclerodermatineae</taxon>
        <taxon>Pisolithaceae</taxon>
        <taxon>Pisolithus</taxon>
    </lineage>
</organism>
<dbReference type="OrthoDB" id="10373249at2759"/>